<feature type="compositionally biased region" description="Basic and acidic residues" evidence="1">
    <location>
        <begin position="96"/>
        <end position="105"/>
    </location>
</feature>
<feature type="non-terminal residue" evidence="2">
    <location>
        <position position="183"/>
    </location>
</feature>
<evidence type="ECO:0000256" key="1">
    <source>
        <dbReference type="SAM" id="MobiDB-lite"/>
    </source>
</evidence>
<dbReference type="GO" id="GO:0004655">
    <property type="term" value="F:porphobilinogen synthase activity"/>
    <property type="evidence" value="ECO:0007669"/>
    <property type="project" value="UniProtKB-EC"/>
</dbReference>
<feature type="compositionally biased region" description="Basic and acidic residues" evidence="1">
    <location>
        <begin position="39"/>
        <end position="50"/>
    </location>
</feature>
<feature type="compositionally biased region" description="Basic and acidic residues" evidence="1">
    <location>
        <begin position="113"/>
        <end position="151"/>
    </location>
</feature>
<feature type="compositionally biased region" description="Basic residues" evidence="1">
    <location>
        <begin position="80"/>
        <end position="95"/>
    </location>
</feature>
<organism evidence="2">
    <name type="scientific">uncultured Gemmatimonadaceae bacterium</name>
    <dbReference type="NCBI Taxonomy" id="246130"/>
    <lineage>
        <taxon>Bacteria</taxon>
        <taxon>Pseudomonadati</taxon>
        <taxon>Gemmatimonadota</taxon>
        <taxon>Gemmatimonadia</taxon>
        <taxon>Gemmatimonadales</taxon>
        <taxon>Gemmatimonadaceae</taxon>
        <taxon>environmental samples</taxon>
    </lineage>
</organism>
<dbReference type="EC" id="4.2.1.24" evidence="2"/>
<proteinExistence type="predicted"/>
<name>A0A6J4MJS0_9BACT</name>
<evidence type="ECO:0000313" key="2">
    <source>
        <dbReference type="EMBL" id="CAA9361633.1"/>
    </source>
</evidence>
<accession>A0A6J4MJS0</accession>
<gene>
    <name evidence="2" type="ORF">AVDCRST_MAG40-3515</name>
</gene>
<protein>
    <submittedName>
        <fullName evidence="2">Porphobilinogen synthase</fullName>
        <ecNumber evidence="2">4.2.1.24</ecNumber>
    </submittedName>
</protein>
<sequence length="183" mass="20231">ARARGALARARRRRRGGAERHDGRARGGDPRRARRRRVQRDAGAELRGEVRVGLLRAVPRGGRERARAWRPPRLPDGRGQRRRGAPRGVARHRGGGRHDHGEARGRVPRRRAAREGRDRVPGGRVPGERRVRYDSRGRRARVDRPRARDDGVAGGDPARGGGLHAHVLRDGGGDAAPSRVGRM</sequence>
<feature type="region of interest" description="Disordered" evidence="1">
    <location>
        <begin position="1"/>
        <end position="183"/>
    </location>
</feature>
<keyword evidence="2" id="KW-0456">Lyase</keyword>
<dbReference type="AlphaFoldDB" id="A0A6J4MJS0"/>
<feature type="non-terminal residue" evidence="2">
    <location>
        <position position="1"/>
    </location>
</feature>
<feature type="compositionally biased region" description="Gly residues" evidence="1">
    <location>
        <begin position="152"/>
        <end position="163"/>
    </location>
</feature>
<dbReference type="EMBL" id="CADCTX010000966">
    <property type="protein sequence ID" value="CAA9361633.1"/>
    <property type="molecule type" value="Genomic_DNA"/>
</dbReference>
<reference evidence="2" key="1">
    <citation type="submission" date="2020-02" db="EMBL/GenBank/DDBJ databases">
        <authorList>
            <person name="Meier V. D."/>
        </authorList>
    </citation>
    <scope>NUCLEOTIDE SEQUENCE</scope>
    <source>
        <strain evidence="2">AVDCRST_MAG40</strain>
    </source>
</reference>
<feature type="compositionally biased region" description="Basic and acidic residues" evidence="1">
    <location>
        <begin position="16"/>
        <end position="31"/>
    </location>
</feature>
<feature type="compositionally biased region" description="Basic and acidic residues" evidence="1">
    <location>
        <begin position="61"/>
        <end position="79"/>
    </location>
</feature>
<feature type="compositionally biased region" description="Basic residues" evidence="1">
    <location>
        <begin position="1"/>
        <end position="15"/>
    </location>
</feature>